<dbReference type="AlphaFoldDB" id="X1B5H5"/>
<organism evidence="1">
    <name type="scientific">marine sediment metagenome</name>
    <dbReference type="NCBI Taxonomy" id="412755"/>
    <lineage>
        <taxon>unclassified sequences</taxon>
        <taxon>metagenomes</taxon>
        <taxon>ecological metagenomes</taxon>
    </lineage>
</organism>
<accession>X1B5H5</accession>
<dbReference type="EMBL" id="BART01018647">
    <property type="protein sequence ID" value="GAG76532.1"/>
    <property type="molecule type" value="Genomic_DNA"/>
</dbReference>
<sequence>MNIMNKKTTFLSIFALSLIFQGLFLVSIPNAKANQEIPEKYSQQLELNRTYIYNVSQFDSKFTWLDLNWVPRGDAITNTSGQIVVNFTGFYHDDPLAFGASCFNNPIPYINISFIENITGMLVTNTTFYNASNSEAGLSLAIGYNSFHSGFLIQINNLGNLTTLAAEQVLDSGFLPGEFIFKEYDYMIEFTFKQDNKNQNSTMIYDRTTGILVYSKIQSIFGPDFEMQLSDYELNFQRLNHPMKR</sequence>
<reference evidence="1" key="1">
    <citation type="journal article" date="2014" name="Front. Microbiol.">
        <title>High frequency of phylogenetically diverse reductive dehalogenase-homologous genes in deep subseafloor sedimentary metagenomes.</title>
        <authorList>
            <person name="Kawai M."/>
            <person name="Futagami T."/>
            <person name="Toyoda A."/>
            <person name="Takaki Y."/>
            <person name="Nishi S."/>
            <person name="Hori S."/>
            <person name="Arai W."/>
            <person name="Tsubouchi T."/>
            <person name="Morono Y."/>
            <person name="Uchiyama I."/>
            <person name="Ito T."/>
            <person name="Fujiyama A."/>
            <person name="Inagaki F."/>
            <person name="Takami H."/>
        </authorList>
    </citation>
    <scope>NUCLEOTIDE SEQUENCE</scope>
    <source>
        <strain evidence="1">Expedition CK06-06</strain>
    </source>
</reference>
<evidence type="ECO:0000313" key="1">
    <source>
        <dbReference type="EMBL" id="GAG76532.1"/>
    </source>
</evidence>
<gene>
    <name evidence="1" type="ORF">S01H4_35138</name>
</gene>
<protein>
    <submittedName>
        <fullName evidence="1">Uncharacterized protein</fullName>
    </submittedName>
</protein>
<name>X1B5H5_9ZZZZ</name>
<proteinExistence type="predicted"/>
<feature type="non-terminal residue" evidence="1">
    <location>
        <position position="245"/>
    </location>
</feature>
<comment type="caution">
    <text evidence="1">The sequence shown here is derived from an EMBL/GenBank/DDBJ whole genome shotgun (WGS) entry which is preliminary data.</text>
</comment>